<accession>A0ACC2NIB7</accession>
<gene>
    <name evidence="1" type="ORF">QAD02_002106</name>
</gene>
<evidence type="ECO:0000313" key="1">
    <source>
        <dbReference type="EMBL" id="KAJ8670847.1"/>
    </source>
</evidence>
<dbReference type="EMBL" id="CM056743">
    <property type="protein sequence ID" value="KAJ8670847.1"/>
    <property type="molecule type" value="Genomic_DNA"/>
</dbReference>
<protein>
    <submittedName>
        <fullName evidence="1">Uncharacterized protein</fullName>
    </submittedName>
</protein>
<sequence length="265" mass="30707">MSQSAEEVSKPGIEKEYRKVFLKVPLNSLKRKLWFDAIGNPQSKKCKSNYCCEDHFDIRNDLENHESWLWTGAPKILEANAVPRFAIFSQENNLLRANIFDGNFDDSVYRYSNVQSIIDCFEIEIEKPSNALHQALIWPNYKRYNTDKYLLAVTGDGLITYVSYGVADRGFKHLEHPLQKKNWTLMRPLSVSKDVKSTKEEVKLTKQVASIRIHVERVISRIRHFEILNIHSRVDNYLVPHSDSMVRIACGLVNLQTPVIKQTEI</sequence>
<comment type="caution">
    <text evidence="1">The sequence shown here is derived from an EMBL/GenBank/DDBJ whole genome shotgun (WGS) entry which is preliminary data.</text>
</comment>
<name>A0ACC2NIB7_9HYME</name>
<keyword evidence="2" id="KW-1185">Reference proteome</keyword>
<dbReference type="Proteomes" id="UP001239111">
    <property type="component" value="Chromosome 3"/>
</dbReference>
<evidence type="ECO:0000313" key="2">
    <source>
        <dbReference type="Proteomes" id="UP001239111"/>
    </source>
</evidence>
<reference evidence="1" key="1">
    <citation type="submission" date="2023-04" db="EMBL/GenBank/DDBJ databases">
        <title>A chromosome-level genome assembly of the parasitoid wasp Eretmocerus hayati.</title>
        <authorList>
            <person name="Zhong Y."/>
            <person name="Liu S."/>
            <person name="Liu Y."/>
        </authorList>
    </citation>
    <scope>NUCLEOTIDE SEQUENCE</scope>
    <source>
        <strain evidence="1">ZJU_SS_LIU_2023</strain>
    </source>
</reference>
<proteinExistence type="predicted"/>
<organism evidence="1 2">
    <name type="scientific">Eretmocerus hayati</name>
    <dbReference type="NCBI Taxonomy" id="131215"/>
    <lineage>
        <taxon>Eukaryota</taxon>
        <taxon>Metazoa</taxon>
        <taxon>Ecdysozoa</taxon>
        <taxon>Arthropoda</taxon>
        <taxon>Hexapoda</taxon>
        <taxon>Insecta</taxon>
        <taxon>Pterygota</taxon>
        <taxon>Neoptera</taxon>
        <taxon>Endopterygota</taxon>
        <taxon>Hymenoptera</taxon>
        <taxon>Apocrita</taxon>
        <taxon>Proctotrupomorpha</taxon>
        <taxon>Chalcidoidea</taxon>
        <taxon>Aphelinidae</taxon>
        <taxon>Aphelininae</taxon>
        <taxon>Eretmocerus</taxon>
    </lineage>
</organism>